<keyword evidence="1" id="KW-1133">Transmembrane helix</keyword>
<dbReference type="PANTHER" id="PTHR15192:SF8">
    <property type="entry name" value="FAD_NAD(P)-BINDING DOMAIN-CONTAINING PROTEIN"/>
    <property type="match status" value="1"/>
</dbReference>
<dbReference type="Proteomes" id="UP000695022">
    <property type="component" value="Unplaced"/>
</dbReference>
<name>A0ABM1E4X6_PRICU</name>
<dbReference type="InterPro" id="IPR036188">
    <property type="entry name" value="FAD/NAD-bd_sf"/>
</dbReference>
<dbReference type="InterPro" id="IPR029731">
    <property type="entry name" value="OSGIN1/2"/>
</dbReference>
<keyword evidence="1" id="KW-0472">Membrane</keyword>
<protein>
    <submittedName>
        <fullName evidence="3 4">Oxidative stress-induced growth inhibitor 2-like</fullName>
    </submittedName>
</protein>
<evidence type="ECO:0000313" key="2">
    <source>
        <dbReference type="Proteomes" id="UP000695022"/>
    </source>
</evidence>
<keyword evidence="1" id="KW-0812">Transmembrane</keyword>
<keyword evidence="2" id="KW-1185">Reference proteome</keyword>
<evidence type="ECO:0000313" key="3">
    <source>
        <dbReference type="RefSeq" id="XP_014667247.1"/>
    </source>
</evidence>
<reference evidence="3 4" key="1">
    <citation type="submission" date="2025-05" db="UniProtKB">
        <authorList>
            <consortium name="RefSeq"/>
        </authorList>
    </citation>
    <scope>IDENTIFICATION</scope>
</reference>
<dbReference type="Gene3D" id="3.50.50.60">
    <property type="entry name" value="FAD/NAD(P)-binding domain"/>
    <property type="match status" value="1"/>
</dbReference>
<dbReference type="SUPFAM" id="SSF51905">
    <property type="entry name" value="FAD/NAD(P)-binding domain"/>
    <property type="match status" value="2"/>
</dbReference>
<dbReference type="RefSeq" id="XP_014667266.1">
    <property type="nucleotide sequence ID" value="XM_014811780.1"/>
</dbReference>
<accession>A0ABM1E4X6</accession>
<evidence type="ECO:0000313" key="5">
    <source>
        <dbReference type="RefSeq" id="XP_014667266.1"/>
    </source>
</evidence>
<dbReference type="GeneID" id="106808869"/>
<feature type="transmembrane region" description="Helical" evidence="1">
    <location>
        <begin position="487"/>
        <end position="514"/>
    </location>
</feature>
<organism evidence="2 3">
    <name type="scientific">Priapulus caudatus</name>
    <name type="common">Priapulid worm</name>
    <dbReference type="NCBI Taxonomy" id="37621"/>
    <lineage>
        <taxon>Eukaryota</taxon>
        <taxon>Metazoa</taxon>
        <taxon>Ecdysozoa</taxon>
        <taxon>Scalidophora</taxon>
        <taxon>Priapulida</taxon>
        <taxon>Priapulimorpha</taxon>
        <taxon>Priapulimorphida</taxon>
        <taxon>Priapulidae</taxon>
        <taxon>Priapulus</taxon>
    </lineage>
</organism>
<dbReference type="RefSeq" id="XP_014667247.1">
    <property type="nucleotide sequence ID" value="XM_014811761.1"/>
</dbReference>
<gene>
    <name evidence="3 4 5" type="primary">LOC106808869</name>
</gene>
<proteinExistence type="predicted"/>
<dbReference type="Pfam" id="PF13738">
    <property type="entry name" value="Pyr_redox_3"/>
    <property type="match status" value="1"/>
</dbReference>
<evidence type="ECO:0000313" key="4">
    <source>
        <dbReference type="RefSeq" id="XP_014667256.1"/>
    </source>
</evidence>
<dbReference type="PANTHER" id="PTHR15192">
    <property type="entry name" value="PROTEIN CBG05349"/>
    <property type="match status" value="1"/>
</dbReference>
<sequence>MKADKRIENDLGCKPQTTGVVIVGNGPAGISLSYQLAGNRPYFKGRSHHDDILNLKLQEKLKVSLVDQDIEYLSEGLEGRSSNPVALLFDTLARPMADLGQDHETHLSWKYESSEAIPHVVLGRGPPGGAWQMMKGEMLTLSLGSWMELPDCSFKQFLHKLHVANSSGRPRSGTMTGMPPPGVVPSVNRASVADVASYYQHYVRANKLEPFFRDACTVTSVRRLPARGHHVYDCESGELETDGCWEEEKGEDEEDEEEEGEEPLWEVRGFEDRGSGAVMPFCYHAANVVLATGTFDRQNRLAVDGESCAIVHHSVAELGALLASGDLARDPNPVLIVGAGLSAADAVLAALERGVRVLHAFRRDARDRELVFARLPTALYPEYHRVHAMMRGDEAAAAGGGYRAFARHRVHSIRDDGRVVLASVDGEMFTTVRTSRVVVLVGSAPDLAFMPSGGRHLGVHADQPIDGKRNRFDADCVTYESAKERGLFAMGALVGDTFVRFIVGGALGIAATLARRRKLLAAER</sequence>
<dbReference type="RefSeq" id="XP_014667256.1">
    <property type="nucleotide sequence ID" value="XM_014811770.1"/>
</dbReference>
<evidence type="ECO:0000256" key="1">
    <source>
        <dbReference type="SAM" id="Phobius"/>
    </source>
</evidence>